<keyword evidence="2" id="KW-1185">Reference proteome</keyword>
<reference evidence="1" key="1">
    <citation type="submission" date="2020-07" db="EMBL/GenBank/DDBJ databases">
        <title>Multicomponent nature underlies the extraordinary mechanical properties of spider dragline silk.</title>
        <authorList>
            <person name="Kono N."/>
            <person name="Nakamura H."/>
            <person name="Mori M."/>
            <person name="Yoshida Y."/>
            <person name="Ohtoshi R."/>
            <person name="Malay A.D."/>
            <person name="Moran D.A.P."/>
            <person name="Tomita M."/>
            <person name="Numata K."/>
            <person name="Arakawa K."/>
        </authorList>
    </citation>
    <scope>NUCLEOTIDE SEQUENCE</scope>
</reference>
<comment type="caution">
    <text evidence="1">The sequence shown here is derived from an EMBL/GenBank/DDBJ whole genome shotgun (WGS) entry which is preliminary data.</text>
</comment>
<protein>
    <submittedName>
        <fullName evidence="1">Uncharacterized protein</fullName>
    </submittedName>
</protein>
<dbReference type="EMBL" id="BMAO01017358">
    <property type="protein sequence ID" value="GFR15113.1"/>
    <property type="molecule type" value="Genomic_DNA"/>
</dbReference>
<organism evidence="1 2">
    <name type="scientific">Trichonephila clavata</name>
    <name type="common">Joro spider</name>
    <name type="synonym">Nephila clavata</name>
    <dbReference type="NCBI Taxonomy" id="2740835"/>
    <lineage>
        <taxon>Eukaryota</taxon>
        <taxon>Metazoa</taxon>
        <taxon>Ecdysozoa</taxon>
        <taxon>Arthropoda</taxon>
        <taxon>Chelicerata</taxon>
        <taxon>Arachnida</taxon>
        <taxon>Araneae</taxon>
        <taxon>Araneomorphae</taxon>
        <taxon>Entelegynae</taxon>
        <taxon>Araneoidea</taxon>
        <taxon>Nephilidae</taxon>
        <taxon>Trichonephila</taxon>
    </lineage>
</organism>
<name>A0A8X6J8N4_TRICU</name>
<dbReference type="AlphaFoldDB" id="A0A8X6J8N4"/>
<gene>
    <name evidence="1" type="ORF">TNCT_391431</name>
</gene>
<evidence type="ECO:0000313" key="1">
    <source>
        <dbReference type="EMBL" id="GFR15113.1"/>
    </source>
</evidence>
<dbReference type="Proteomes" id="UP000887116">
    <property type="component" value="Unassembled WGS sequence"/>
</dbReference>
<sequence length="87" mass="10222">MGRKIWVVLHTFRRPQKYSRSKNRMTSKAILFPSTFSGFKSERRRVVCLLPLSLEKLDSQFAAATAFSKLEKPFAPQTEWDKKETER</sequence>
<dbReference type="OrthoDB" id="10546983at2759"/>
<accession>A0A8X6J8N4</accession>
<proteinExistence type="predicted"/>
<evidence type="ECO:0000313" key="2">
    <source>
        <dbReference type="Proteomes" id="UP000887116"/>
    </source>
</evidence>